<keyword evidence="3" id="KW-1185">Reference proteome</keyword>
<dbReference type="OrthoDB" id="9798430at2"/>
<dbReference type="InterPro" id="IPR004360">
    <property type="entry name" value="Glyas_Fos-R_dOase_dom"/>
</dbReference>
<organism evidence="2 3">
    <name type="scientific">Maritimibacter alkaliphilus HTCC2654</name>
    <dbReference type="NCBI Taxonomy" id="314271"/>
    <lineage>
        <taxon>Bacteria</taxon>
        <taxon>Pseudomonadati</taxon>
        <taxon>Pseudomonadota</taxon>
        <taxon>Alphaproteobacteria</taxon>
        <taxon>Rhodobacterales</taxon>
        <taxon>Roseobacteraceae</taxon>
        <taxon>Maritimibacter</taxon>
    </lineage>
</organism>
<evidence type="ECO:0000259" key="1">
    <source>
        <dbReference type="PROSITE" id="PS51819"/>
    </source>
</evidence>
<comment type="caution">
    <text evidence="2">The sequence shown here is derived from an EMBL/GenBank/DDBJ whole genome shotgun (WGS) entry which is preliminary data.</text>
</comment>
<dbReference type="STRING" id="314271.RB2654_12874"/>
<dbReference type="AlphaFoldDB" id="A3VCU5"/>
<sequence length="138" mass="15289">MKANRVTLITLGVSDPKRSRAYYEALGWVIEEDLGQTLFFDMNGMKFGCFHLEGLAKETGRTVEDLKTGAMTLAQNFNSDDEVDAMFARAVAAGASPVTQPFKTDWGGYSSYVADPDGHLWEFAHNPFWALDDEGRIA</sequence>
<dbReference type="InterPro" id="IPR037523">
    <property type="entry name" value="VOC_core"/>
</dbReference>
<reference evidence="2 3" key="1">
    <citation type="journal article" date="2010" name="J. Bacteriol.">
        <title>Genome sequences of Pelagibaca bermudensis HTCC2601T and Maritimibacter alkaliphilus HTCC2654T, the type strains of two marine Roseobacter genera.</title>
        <authorList>
            <person name="Thrash J.C."/>
            <person name="Cho J.C."/>
            <person name="Ferriera S."/>
            <person name="Johnson J."/>
            <person name="Vergin K.L."/>
            <person name="Giovannoni S.J."/>
        </authorList>
    </citation>
    <scope>NUCLEOTIDE SEQUENCE [LARGE SCALE GENOMIC DNA]</scope>
    <source>
        <strain evidence="2 3">HTCC2654</strain>
    </source>
</reference>
<evidence type="ECO:0000313" key="3">
    <source>
        <dbReference type="Proteomes" id="UP000002931"/>
    </source>
</evidence>
<dbReference type="PROSITE" id="PS51819">
    <property type="entry name" value="VOC"/>
    <property type="match status" value="1"/>
</dbReference>
<accession>A3VCU5</accession>
<dbReference type="eggNOG" id="COG0346">
    <property type="taxonomic scope" value="Bacteria"/>
</dbReference>
<dbReference type="Pfam" id="PF00903">
    <property type="entry name" value="Glyoxalase"/>
    <property type="match status" value="1"/>
</dbReference>
<protein>
    <recommendedName>
        <fullName evidence="1">VOC domain-containing protein</fullName>
    </recommendedName>
</protein>
<dbReference type="RefSeq" id="WP_008332277.1">
    <property type="nucleotide sequence ID" value="NZ_CH902578.1"/>
</dbReference>
<proteinExistence type="predicted"/>
<dbReference type="InterPro" id="IPR029068">
    <property type="entry name" value="Glyas_Bleomycin-R_OHBP_Dase"/>
</dbReference>
<dbReference type="Proteomes" id="UP000002931">
    <property type="component" value="Unassembled WGS sequence"/>
</dbReference>
<dbReference type="PANTHER" id="PTHR36503">
    <property type="entry name" value="BLR2520 PROTEIN"/>
    <property type="match status" value="1"/>
</dbReference>
<gene>
    <name evidence="2" type="ORF">RB2654_12874</name>
</gene>
<dbReference type="SUPFAM" id="SSF54593">
    <property type="entry name" value="Glyoxalase/Bleomycin resistance protein/Dihydroxybiphenyl dioxygenase"/>
    <property type="match status" value="1"/>
</dbReference>
<name>A3VCU5_9RHOB</name>
<dbReference type="PANTHER" id="PTHR36503:SF1">
    <property type="entry name" value="BLR2520 PROTEIN"/>
    <property type="match status" value="1"/>
</dbReference>
<dbReference type="Gene3D" id="3.10.180.10">
    <property type="entry name" value="2,3-Dihydroxybiphenyl 1,2-Dioxygenase, domain 1"/>
    <property type="match status" value="1"/>
</dbReference>
<dbReference type="EMBL" id="AAMT01000003">
    <property type="protein sequence ID" value="EAQ13966.1"/>
    <property type="molecule type" value="Genomic_DNA"/>
</dbReference>
<evidence type="ECO:0000313" key="2">
    <source>
        <dbReference type="EMBL" id="EAQ13966.1"/>
    </source>
</evidence>
<dbReference type="HOGENOM" id="CLU_046006_18_0_5"/>
<feature type="domain" description="VOC" evidence="1">
    <location>
        <begin position="5"/>
        <end position="126"/>
    </location>
</feature>